<dbReference type="Proteomes" id="UP001501207">
    <property type="component" value="Unassembled WGS sequence"/>
</dbReference>
<dbReference type="InterPro" id="IPR037066">
    <property type="entry name" value="Plug_dom_sf"/>
</dbReference>
<gene>
    <name evidence="9" type="ORF">GCM10023143_29170</name>
</gene>
<comment type="similarity">
    <text evidence="7">Belongs to the TonB-dependent receptor family.</text>
</comment>
<keyword evidence="2 7" id="KW-0813">Transport</keyword>
<comment type="caution">
    <text evidence="9">The sequence shown here is derived from an EMBL/GenBank/DDBJ whole genome shotgun (WGS) entry which is preliminary data.</text>
</comment>
<evidence type="ECO:0000313" key="9">
    <source>
        <dbReference type="EMBL" id="GAA4317241.1"/>
    </source>
</evidence>
<dbReference type="Gene3D" id="2.40.170.20">
    <property type="entry name" value="TonB-dependent receptor, beta-barrel domain"/>
    <property type="match status" value="1"/>
</dbReference>
<evidence type="ECO:0000256" key="6">
    <source>
        <dbReference type="ARBA" id="ARBA00023237"/>
    </source>
</evidence>
<evidence type="ECO:0000256" key="5">
    <source>
        <dbReference type="ARBA" id="ARBA00023136"/>
    </source>
</evidence>
<keyword evidence="3 7" id="KW-1134">Transmembrane beta strand</keyword>
<dbReference type="Gene3D" id="2.170.130.10">
    <property type="entry name" value="TonB-dependent receptor, plug domain"/>
    <property type="match status" value="1"/>
</dbReference>
<evidence type="ECO:0000256" key="4">
    <source>
        <dbReference type="ARBA" id="ARBA00022692"/>
    </source>
</evidence>
<evidence type="ECO:0000256" key="3">
    <source>
        <dbReference type="ARBA" id="ARBA00022452"/>
    </source>
</evidence>
<comment type="subcellular location">
    <subcellularLocation>
        <location evidence="1 7">Cell outer membrane</location>
        <topology evidence="1 7">Multi-pass membrane protein</topology>
    </subcellularLocation>
</comment>
<sequence length="900" mass="99308">MLEIRLQPALNTLDETVVMAYGTTTRRLNTGSISRITAEEIGKQPVTNVLAALSGRMPGVFVQTTNGLPGGNIKIQVRGRGSIAAGTDPLYIIDGVPVTSTPLNSLASNFQNINGLVSPLNSITPDNIESIEILKDADATAIYGSRGANGVVLITTKKGTSGKTEGHVNVYYGFNKSVRLPQMLGLNDYLQLRKEAYVNDNKEPSPADAPDLLVWDQRHYTDWGRYLLGGTGRVINTEVTLSGGSMNTHFRLGLSYRREGTILPGDQRYDRGSGYFNLDHSSANKKFSVQLSSRYSSDKNNLIKSIDFAGLYGLPPNYPIYNKDGSYNWTLTNPVAWLGQESKSKTENFIANGVFRYTLIKGLDLKTSIGYTKINMDMFSSLPASTQNPAFSPVSSANFGNNYNETYLVEPQIEYRRSVGKSKFSVLLGGTWQKVTTEGYYIFATDYTNEELLESLAAAGTISAKGSSYSEYKYASMFGRINVVNRQKYLLNMTFRRDGSSKFGPGRQFGNFGAVGVGWIFSEEPFFKNRLPFLSFGKLRGSYGITGNDQISNYQYLSSYKNGNVYQGIATLRPSILANDAFGWETTKKLESALELNFLKDRIALTAAYFYNRSGNQLIAYKIPYISGPFGSYQANFPGVVQNTGWELSLNTENITGQAITWQTSFNITFPHNKLISFPGLAQSSYANTYEVGEDLSIVKGYRFLGIDAGTGVARFQDIDKDGSLTYGLDYVVIGKTSPDIFGGLQNSLSLGSFSIDLFFQFVKQQSRINPRLYSIASQSNVLQYGLNRWKEPGDITNVQKPTATYGTPAFAAMQNLTNSSAGLIDGSYIRCKNVSLRYLISKPLLKKLHLKQAMIYLQMQNIFTLSDPEFSGLDPETVNGISASVPQMKSYVLGIQLSF</sequence>
<dbReference type="EMBL" id="BAABFN010000020">
    <property type="protein sequence ID" value="GAA4317241.1"/>
    <property type="molecule type" value="Genomic_DNA"/>
</dbReference>
<evidence type="ECO:0000256" key="7">
    <source>
        <dbReference type="PROSITE-ProRule" id="PRU01360"/>
    </source>
</evidence>
<keyword evidence="6 7" id="KW-0998">Cell outer membrane</keyword>
<dbReference type="Pfam" id="PF07715">
    <property type="entry name" value="Plug"/>
    <property type="match status" value="1"/>
</dbReference>
<accession>A0ABP8G4F7</accession>
<keyword evidence="5 7" id="KW-0472">Membrane</keyword>
<dbReference type="PROSITE" id="PS52016">
    <property type="entry name" value="TONB_DEPENDENT_REC_3"/>
    <property type="match status" value="1"/>
</dbReference>
<dbReference type="NCBIfam" id="TIGR04057">
    <property type="entry name" value="SusC_RagA_signa"/>
    <property type="match status" value="1"/>
</dbReference>
<evidence type="ECO:0000256" key="1">
    <source>
        <dbReference type="ARBA" id="ARBA00004571"/>
    </source>
</evidence>
<proteinExistence type="inferred from homology"/>
<evidence type="ECO:0000256" key="2">
    <source>
        <dbReference type="ARBA" id="ARBA00022448"/>
    </source>
</evidence>
<dbReference type="SUPFAM" id="SSF56935">
    <property type="entry name" value="Porins"/>
    <property type="match status" value="1"/>
</dbReference>
<dbReference type="InterPro" id="IPR023996">
    <property type="entry name" value="TonB-dep_OMP_SusC/RagA"/>
</dbReference>
<dbReference type="InterPro" id="IPR039426">
    <property type="entry name" value="TonB-dep_rcpt-like"/>
</dbReference>
<dbReference type="InterPro" id="IPR023997">
    <property type="entry name" value="TonB-dep_OMP_SusC/RagA_CS"/>
</dbReference>
<dbReference type="NCBIfam" id="TIGR04056">
    <property type="entry name" value="OMP_RagA_SusC"/>
    <property type="match status" value="1"/>
</dbReference>
<feature type="domain" description="TonB-dependent receptor plug" evidence="8">
    <location>
        <begin position="29"/>
        <end position="151"/>
    </location>
</feature>
<keyword evidence="9" id="KW-0675">Receptor</keyword>
<dbReference type="InterPro" id="IPR012910">
    <property type="entry name" value="Plug_dom"/>
</dbReference>
<evidence type="ECO:0000313" key="10">
    <source>
        <dbReference type="Proteomes" id="UP001501207"/>
    </source>
</evidence>
<organism evidence="9 10">
    <name type="scientific">Compostibacter hankyongensis</name>
    <dbReference type="NCBI Taxonomy" id="1007089"/>
    <lineage>
        <taxon>Bacteria</taxon>
        <taxon>Pseudomonadati</taxon>
        <taxon>Bacteroidota</taxon>
        <taxon>Chitinophagia</taxon>
        <taxon>Chitinophagales</taxon>
        <taxon>Chitinophagaceae</taxon>
        <taxon>Compostibacter</taxon>
    </lineage>
</organism>
<reference evidence="10" key="1">
    <citation type="journal article" date="2019" name="Int. J. Syst. Evol. Microbiol.">
        <title>The Global Catalogue of Microorganisms (GCM) 10K type strain sequencing project: providing services to taxonomists for standard genome sequencing and annotation.</title>
        <authorList>
            <consortium name="The Broad Institute Genomics Platform"/>
            <consortium name="The Broad Institute Genome Sequencing Center for Infectious Disease"/>
            <person name="Wu L."/>
            <person name="Ma J."/>
        </authorList>
    </citation>
    <scope>NUCLEOTIDE SEQUENCE [LARGE SCALE GENOMIC DNA]</scope>
    <source>
        <strain evidence="10">JCM 17664</strain>
    </source>
</reference>
<keyword evidence="10" id="KW-1185">Reference proteome</keyword>
<protein>
    <submittedName>
        <fullName evidence="9">TonB-dependent receptor</fullName>
    </submittedName>
</protein>
<evidence type="ECO:0000259" key="8">
    <source>
        <dbReference type="Pfam" id="PF07715"/>
    </source>
</evidence>
<dbReference type="InterPro" id="IPR036942">
    <property type="entry name" value="Beta-barrel_TonB_sf"/>
</dbReference>
<keyword evidence="4 7" id="KW-0812">Transmembrane</keyword>
<name>A0ABP8G4F7_9BACT</name>